<dbReference type="eggNOG" id="COG0456">
    <property type="taxonomic scope" value="Bacteria"/>
</dbReference>
<dbReference type="Proteomes" id="UP000004893">
    <property type="component" value="Unassembled WGS sequence"/>
</dbReference>
<keyword evidence="2" id="KW-0012">Acyltransferase</keyword>
<dbReference type="STRING" id="553973.CLOHYLEM_07127"/>
<evidence type="ECO:0000256" key="2">
    <source>
        <dbReference type="ARBA" id="ARBA00023315"/>
    </source>
</evidence>
<comment type="caution">
    <text evidence="4">The sequence shown here is derived from an EMBL/GenBank/DDBJ whole genome shotgun (WGS) entry which is preliminary data.</text>
</comment>
<reference evidence="4" key="2">
    <citation type="submission" date="2013-06" db="EMBL/GenBank/DDBJ databases">
        <title>Draft genome sequence of Clostridium hylemonae (DSM 15053).</title>
        <authorList>
            <person name="Sudarsanam P."/>
            <person name="Ley R."/>
            <person name="Guruge J."/>
            <person name="Turnbaugh P.J."/>
            <person name="Mahowald M."/>
            <person name="Liep D."/>
            <person name="Gordon J."/>
        </authorList>
    </citation>
    <scope>NUCLEOTIDE SEQUENCE</scope>
    <source>
        <strain evidence="4">DSM 15053</strain>
    </source>
</reference>
<dbReference type="PANTHER" id="PTHR43800:SF1">
    <property type="entry name" value="PEPTIDYL-LYSINE N-ACETYLTRANSFERASE YJAB"/>
    <property type="match status" value="1"/>
</dbReference>
<feature type="domain" description="N-acetyltransferase" evidence="3">
    <location>
        <begin position="5"/>
        <end position="148"/>
    </location>
</feature>
<keyword evidence="1" id="KW-0808">Transferase</keyword>
<dbReference type="Pfam" id="PF13508">
    <property type="entry name" value="Acetyltransf_7"/>
    <property type="match status" value="1"/>
</dbReference>
<dbReference type="InterPro" id="IPR000182">
    <property type="entry name" value="GNAT_dom"/>
</dbReference>
<dbReference type="CDD" id="cd04301">
    <property type="entry name" value="NAT_SF"/>
    <property type="match status" value="1"/>
</dbReference>
<dbReference type="EMBL" id="ABYI02000036">
    <property type="protein sequence ID" value="EEG72729.1"/>
    <property type="molecule type" value="Genomic_DNA"/>
</dbReference>
<reference evidence="4" key="1">
    <citation type="submission" date="2009-02" db="EMBL/GenBank/DDBJ databases">
        <authorList>
            <person name="Fulton L."/>
            <person name="Clifton S."/>
            <person name="Fulton B."/>
            <person name="Xu J."/>
            <person name="Minx P."/>
            <person name="Pepin K.H."/>
            <person name="Johnson M."/>
            <person name="Bhonagiri V."/>
            <person name="Nash W.E."/>
            <person name="Mardis E.R."/>
            <person name="Wilson R.K."/>
        </authorList>
    </citation>
    <scope>NUCLEOTIDE SEQUENCE [LARGE SCALE GENOMIC DNA]</scope>
    <source>
        <strain evidence="4">DSM 15053</strain>
    </source>
</reference>
<dbReference type="SUPFAM" id="SSF55729">
    <property type="entry name" value="Acyl-CoA N-acyltransferases (Nat)"/>
    <property type="match status" value="1"/>
</dbReference>
<organism evidence="4 5">
    <name type="scientific">[Clostridium] hylemonae DSM 15053</name>
    <dbReference type="NCBI Taxonomy" id="553973"/>
    <lineage>
        <taxon>Bacteria</taxon>
        <taxon>Bacillati</taxon>
        <taxon>Bacillota</taxon>
        <taxon>Clostridia</taxon>
        <taxon>Lachnospirales</taxon>
        <taxon>Lachnospiraceae</taxon>
    </lineage>
</organism>
<proteinExistence type="predicted"/>
<evidence type="ECO:0000256" key="1">
    <source>
        <dbReference type="ARBA" id="ARBA00022679"/>
    </source>
</evidence>
<dbReference type="NCBIfam" id="NF007853">
    <property type="entry name" value="PRK10562.1"/>
    <property type="match status" value="1"/>
</dbReference>
<dbReference type="PROSITE" id="PS51186">
    <property type="entry name" value="GNAT"/>
    <property type="match status" value="1"/>
</dbReference>
<keyword evidence="5" id="KW-1185">Reference proteome</keyword>
<evidence type="ECO:0000259" key="3">
    <source>
        <dbReference type="PROSITE" id="PS51186"/>
    </source>
</evidence>
<gene>
    <name evidence="4" type="ORF">CLOHYLEM_07127</name>
</gene>
<dbReference type="PANTHER" id="PTHR43800">
    <property type="entry name" value="PEPTIDYL-LYSINE N-ACETYLTRANSFERASE YJAB"/>
    <property type="match status" value="1"/>
</dbReference>
<dbReference type="HOGENOM" id="CLU_013985_21_2_9"/>
<dbReference type="InterPro" id="IPR016181">
    <property type="entry name" value="Acyl_CoA_acyltransferase"/>
</dbReference>
<accession>C0C4W1</accession>
<dbReference type="AlphaFoldDB" id="C0C4W1"/>
<dbReference type="GO" id="GO:0016747">
    <property type="term" value="F:acyltransferase activity, transferring groups other than amino-acyl groups"/>
    <property type="evidence" value="ECO:0007669"/>
    <property type="project" value="InterPro"/>
</dbReference>
<evidence type="ECO:0000313" key="4">
    <source>
        <dbReference type="EMBL" id="EEG72729.1"/>
    </source>
</evidence>
<name>C0C4W1_9FIRM</name>
<dbReference type="RefSeq" id="WP_006444483.1">
    <property type="nucleotide sequence ID" value="NZ_GG657760.1"/>
</dbReference>
<dbReference type="Gene3D" id="3.40.630.30">
    <property type="match status" value="1"/>
</dbReference>
<protein>
    <submittedName>
        <fullName evidence="4">Acetyltransferase, GNAT family</fullName>
    </submittedName>
</protein>
<sequence length="152" mass="17440">MTAEHTIRKMKAEDLDVVMEIWLDTNMRAHNFISQSYWEDNVQSVRDMISKAEVYVWEEDIGGAIRGFIGLCGNDVGGIFVSSTAQSAGIGSALMAHVKKIRQSLTLTVYEKNKRAVRFYEHERFRIKSETVDENTKEKEFIMVWKAQGQTD</sequence>
<evidence type="ECO:0000313" key="5">
    <source>
        <dbReference type="Proteomes" id="UP000004893"/>
    </source>
</evidence>